<keyword evidence="5 9" id="KW-0720">Serine protease</keyword>
<dbReference type="Proteomes" id="UP000812440">
    <property type="component" value="Chromosome 7"/>
</dbReference>
<dbReference type="Gene3D" id="2.40.10.10">
    <property type="entry name" value="Trypsin-like serine proteases"/>
    <property type="match status" value="3"/>
</dbReference>
<comment type="subcellular location">
    <subcellularLocation>
        <location evidence="1 9">Peroxisome</location>
    </subcellularLocation>
</comment>
<evidence type="ECO:0000256" key="5">
    <source>
        <dbReference type="ARBA" id="ARBA00022825"/>
    </source>
</evidence>
<comment type="PTM">
    <text evidence="9">The full-lengh TYSND1 is the active the proteolytic processing of PTS1- and PTS2-proteins and in self-cleavage, and intermolecular self-cleavage of TYSND1 down-regulates its protease activity.</text>
</comment>
<evidence type="ECO:0000256" key="7">
    <source>
        <dbReference type="ARBA" id="ARBA00060175"/>
    </source>
</evidence>
<evidence type="ECO:0000256" key="6">
    <source>
        <dbReference type="ARBA" id="ARBA00023140"/>
    </source>
</evidence>
<dbReference type="GO" id="GO:0005782">
    <property type="term" value="C:peroxisomal matrix"/>
    <property type="evidence" value="ECO:0007669"/>
    <property type="project" value="UniProtKB-ARBA"/>
</dbReference>
<organism evidence="10 11">
    <name type="scientific">Hymenochirus boettgeri</name>
    <name type="common">Congo dwarf clawed frog</name>
    <dbReference type="NCBI Taxonomy" id="247094"/>
    <lineage>
        <taxon>Eukaryota</taxon>
        <taxon>Metazoa</taxon>
        <taxon>Chordata</taxon>
        <taxon>Craniata</taxon>
        <taxon>Vertebrata</taxon>
        <taxon>Euteleostomi</taxon>
        <taxon>Amphibia</taxon>
        <taxon>Batrachia</taxon>
        <taxon>Anura</taxon>
        <taxon>Pipoidea</taxon>
        <taxon>Pipidae</taxon>
        <taxon>Pipinae</taxon>
        <taxon>Hymenochirus</taxon>
    </lineage>
</organism>
<evidence type="ECO:0000313" key="10">
    <source>
        <dbReference type="EMBL" id="KAG8435140.1"/>
    </source>
</evidence>
<dbReference type="PANTHER" id="PTHR21004">
    <property type="entry name" value="SERINE PROTEASE-RELATED"/>
    <property type="match status" value="1"/>
</dbReference>
<dbReference type="OrthoDB" id="17845at2759"/>
<dbReference type="EMBL" id="JAACNH010000008">
    <property type="protein sequence ID" value="KAG8435140.1"/>
    <property type="molecule type" value="Genomic_DNA"/>
</dbReference>
<dbReference type="EC" id="3.4.21.-" evidence="9"/>
<dbReference type="Pfam" id="PF13365">
    <property type="entry name" value="Trypsin_2"/>
    <property type="match status" value="1"/>
</dbReference>
<dbReference type="FunFam" id="2.40.10.10:FF:000080">
    <property type="entry name" value="peroxisomal leader peptide-processing protease"/>
    <property type="match status" value="1"/>
</dbReference>
<sequence>MLETAELSGCVITTAQTSQGLPLNKDPHTNTDPCSVDKNPISVHRGTSKRQCDSQWSCSGVILDRSLGLVLCNGAIFFPFLKDRHKEFSVSNHNFLLPDDFISDLSIQVEFLSFRGTNDKSKDHLNNEETVQSLGLGLIPISDQTGLHKKQTVNEAKLLLLVSCPEFQLLFSKLFNKAEGWMFFSEEEKQEYGELQKDLSHFHWFALLKLPGLLSTEQKKISFMSALKLQKGCEVFACGSPFGSFYPDIFLNTISKGVVSNITGDKNVVLLTDARCLPGSEGGGIFAADGNHLHLVGIIVAPLCWKANEWVGLTLACSANNILDNIMKHIYRTNILEKNNMTSINLLESCGTKKLNVSKTKDLIGAVVLVDSGQVWGSGILIDPKIVLTCRHVITSASRVLVKIRQPKMEKFQKLRGKVVFSTQETSPYDVAVIELEEPFPGIPQPVLAQEYYTGMDVLVWGYGAFGENCGPSVTCGVLSSVISVGDVPVMLQTTCAVHGGSSGGPIFTAQTGELLGIVASNTRDNATRATYPHLNFSIPISIFRRALQRFKLSGDLSSFQELNNVSRAVRNVWRLQRNPEKVLPSKL</sequence>
<dbReference type="InterPro" id="IPR039245">
    <property type="entry name" value="TYSND1/DEG15"/>
</dbReference>
<dbReference type="GO" id="GO:0016485">
    <property type="term" value="P:protein processing"/>
    <property type="evidence" value="ECO:0007669"/>
    <property type="project" value="InterPro"/>
</dbReference>
<evidence type="ECO:0000313" key="11">
    <source>
        <dbReference type="Proteomes" id="UP000812440"/>
    </source>
</evidence>
<dbReference type="InterPro" id="IPR043504">
    <property type="entry name" value="Peptidase_S1_PA_chymotrypsin"/>
</dbReference>
<evidence type="ECO:0000256" key="9">
    <source>
        <dbReference type="PIRNR" id="PIRNR037989"/>
    </source>
</evidence>
<evidence type="ECO:0000256" key="4">
    <source>
        <dbReference type="ARBA" id="ARBA00022801"/>
    </source>
</evidence>
<gene>
    <name evidence="10" type="ORF">GDO86_013189</name>
</gene>
<reference evidence="10" key="1">
    <citation type="thesis" date="2020" institute="ProQuest LLC" country="789 East Eisenhower Parkway, Ann Arbor, MI, USA">
        <title>Comparative Genomics and Chromosome Evolution.</title>
        <authorList>
            <person name="Mudd A.B."/>
        </authorList>
    </citation>
    <scope>NUCLEOTIDE SEQUENCE</scope>
    <source>
        <strain evidence="10">Female2</strain>
        <tissue evidence="10">Blood</tissue>
    </source>
</reference>
<keyword evidence="4 9" id="KW-0378">Hydrolase</keyword>
<keyword evidence="3 9" id="KW-0645">Protease</keyword>
<comment type="similarity">
    <text evidence="2 9">Belongs to the peptidase S1B family.</text>
</comment>
<dbReference type="GO" id="GO:0031998">
    <property type="term" value="P:regulation of fatty acid beta-oxidation"/>
    <property type="evidence" value="ECO:0007669"/>
    <property type="project" value="TreeGrafter"/>
</dbReference>
<comment type="caution">
    <text evidence="10">The sequence shown here is derived from an EMBL/GenBank/DDBJ whole genome shotgun (WGS) entry which is preliminary data.</text>
</comment>
<dbReference type="SUPFAM" id="SSF50494">
    <property type="entry name" value="Trypsin-like serine proteases"/>
    <property type="match status" value="2"/>
</dbReference>
<comment type="function">
    <text evidence="7 9">Peroxisomal protease that mediates both the removal of the leader peptide from proteins containing a PTS2 target sequence and processes several PTS1-containing proteins. Catalyzes the processing of PTS1-proteins involved in the peroxisomal beta-oxidation of fatty acids.</text>
</comment>
<evidence type="ECO:0000256" key="8">
    <source>
        <dbReference type="ARBA" id="ARBA00071396"/>
    </source>
</evidence>
<dbReference type="InterPro" id="IPR009003">
    <property type="entry name" value="Peptidase_S1_PA"/>
</dbReference>
<name>A0A8T2IVQ6_9PIPI</name>
<protein>
    <recommendedName>
        <fullName evidence="8 9">Peroxisomal leader peptide-processing protease</fullName>
        <ecNumber evidence="9">3.4.21.-</ecNumber>
    </recommendedName>
</protein>
<evidence type="ECO:0000256" key="3">
    <source>
        <dbReference type="ARBA" id="ARBA00022670"/>
    </source>
</evidence>
<dbReference type="GO" id="GO:0004252">
    <property type="term" value="F:serine-type endopeptidase activity"/>
    <property type="evidence" value="ECO:0007669"/>
    <property type="project" value="InterPro"/>
</dbReference>
<dbReference type="AlphaFoldDB" id="A0A8T2IVQ6"/>
<accession>A0A8T2IVQ6</accession>
<evidence type="ECO:0000256" key="2">
    <source>
        <dbReference type="ARBA" id="ARBA00008764"/>
    </source>
</evidence>
<dbReference type="PANTHER" id="PTHR21004:SF0">
    <property type="entry name" value="PEROXISOMAL LEADER PEPTIDE-PROCESSING PROTEASE"/>
    <property type="match status" value="1"/>
</dbReference>
<keyword evidence="6 9" id="KW-0576">Peroxisome</keyword>
<keyword evidence="11" id="KW-1185">Reference proteome</keyword>
<proteinExistence type="inferred from homology"/>
<evidence type="ECO:0000256" key="1">
    <source>
        <dbReference type="ARBA" id="ARBA00004275"/>
    </source>
</evidence>